<dbReference type="Pfam" id="PF02738">
    <property type="entry name" value="MoCoBD_1"/>
    <property type="match status" value="1"/>
</dbReference>
<dbReference type="PANTHER" id="PTHR47495">
    <property type="entry name" value="ALDEHYDE DEHYDROGENASE"/>
    <property type="match status" value="1"/>
</dbReference>
<dbReference type="InterPro" id="IPR046867">
    <property type="entry name" value="AldOxase/xan_DH_MoCoBD2"/>
</dbReference>
<dbReference type="EMBL" id="WXYQ01000006">
    <property type="protein sequence ID" value="NBG96070.1"/>
    <property type="molecule type" value="Genomic_DNA"/>
</dbReference>
<dbReference type="Proteomes" id="UP000470384">
    <property type="component" value="Unassembled WGS sequence"/>
</dbReference>
<dbReference type="PIRSF" id="PIRSF036389">
    <property type="entry name" value="IOR_B"/>
    <property type="match status" value="1"/>
</dbReference>
<dbReference type="InterPro" id="IPR052516">
    <property type="entry name" value="N-heterocyclic_Hydroxylase"/>
</dbReference>
<dbReference type="PROSITE" id="PS51318">
    <property type="entry name" value="TAT"/>
    <property type="match status" value="1"/>
</dbReference>
<dbReference type="InterPro" id="IPR008274">
    <property type="entry name" value="AldOxase/xan_DH_MoCoBD1"/>
</dbReference>
<dbReference type="SMART" id="SM01008">
    <property type="entry name" value="Ald_Xan_dh_C"/>
    <property type="match status" value="1"/>
</dbReference>
<dbReference type="InterPro" id="IPR012368">
    <property type="entry name" value="OxRdtase_Mopterin-bd_su_IorB"/>
</dbReference>
<dbReference type="GO" id="GO:0016491">
    <property type="term" value="F:oxidoreductase activity"/>
    <property type="evidence" value="ECO:0007669"/>
    <property type="project" value="InterPro"/>
</dbReference>
<dbReference type="RefSeq" id="WP_160588006.1">
    <property type="nucleotide sequence ID" value="NZ_BMHN01000001.1"/>
</dbReference>
<reference evidence="2 3" key="1">
    <citation type="journal article" date="2016" name="Int. J. Syst. Evol. Microbiol.">
        <title>Pyruvatibacter mobilis gen. nov., sp. nov., a marine bacterium from the culture broth of Picochlorum sp. 122.</title>
        <authorList>
            <person name="Wang G."/>
            <person name="Tang M."/>
            <person name="Wu H."/>
            <person name="Dai S."/>
            <person name="Li T."/>
            <person name="Chen C."/>
            <person name="He H."/>
            <person name="Fan J."/>
            <person name="Xiang W."/>
            <person name="Li X."/>
        </authorList>
    </citation>
    <scope>NUCLEOTIDE SEQUENCE [LARGE SCALE GENOMIC DNA]</scope>
    <source>
        <strain evidence="2 3">GYP-11</strain>
    </source>
</reference>
<comment type="caution">
    <text evidence="2">The sequence shown here is derived from an EMBL/GenBank/DDBJ whole genome shotgun (WGS) entry which is preliminary data.</text>
</comment>
<evidence type="ECO:0000259" key="1">
    <source>
        <dbReference type="SMART" id="SM01008"/>
    </source>
</evidence>
<accession>A0A845QD22</accession>
<organism evidence="2 3">
    <name type="scientific">Pyruvatibacter mobilis</name>
    <dbReference type="NCBI Taxonomy" id="1712261"/>
    <lineage>
        <taxon>Bacteria</taxon>
        <taxon>Pseudomonadati</taxon>
        <taxon>Pseudomonadota</taxon>
        <taxon>Alphaproteobacteria</taxon>
        <taxon>Hyphomicrobiales</taxon>
        <taxon>Parvibaculaceae</taxon>
        <taxon>Pyruvatibacter</taxon>
    </lineage>
</organism>
<evidence type="ECO:0000313" key="2">
    <source>
        <dbReference type="EMBL" id="NBG96070.1"/>
    </source>
</evidence>
<dbReference type="AlphaFoldDB" id="A0A845QD22"/>
<dbReference type="Pfam" id="PF20256">
    <property type="entry name" value="MoCoBD_2"/>
    <property type="match status" value="2"/>
</dbReference>
<dbReference type="InterPro" id="IPR036856">
    <property type="entry name" value="Ald_Oxase/Xan_DH_a/b_sf"/>
</dbReference>
<evidence type="ECO:0000313" key="3">
    <source>
        <dbReference type="Proteomes" id="UP000470384"/>
    </source>
</evidence>
<dbReference type="SUPFAM" id="SSF56003">
    <property type="entry name" value="Molybdenum cofactor-binding domain"/>
    <property type="match status" value="2"/>
</dbReference>
<gene>
    <name evidence="2" type="ORF">GTQ45_10040</name>
</gene>
<dbReference type="GeneID" id="300654781"/>
<name>A0A845QD22_9HYPH</name>
<dbReference type="SUPFAM" id="SSF54665">
    <property type="entry name" value="CO dehydrogenase molybdoprotein N-domain-like"/>
    <property type="match status" value="1"/>
</dbReference>
<dbReference type="InterPro" id="IPR037165">
    <property type="entry name" value="AldOxase/xan_DH_Mopterin-bd_sf"/>
</dbReference>
<dbReference type="Gene3D" id="3.30.365.10">
    <property type="entry name" value="Aldehyde oxidase/xanthine dehydrogenase, molybdopterin binding domain"/>
    <property type="match status" value="4"/>
</dbReference>
<protein>
    <submittedName>
        <fullName evidence="2">Molybdopterin-dependent oxidoreductase</fullName>
    </submittedName>
</protein>
<keyword evidence="3" id="KW-1185">Reference proteome</keyword>
<sequence length="739" mass="78710">MNKWSRRAFIGAGVAGGAALVVGVAIRPGNPVDSLAKDAAVEGEQLINAWVKIGEDNVVTAITPHTEMGQGALSTLAQMLADEMDADWDKVEVMSAPANGDYVSSEMARLFVAPDLDVGAWLEPTVDGVFKNLSYMMDLYLTGGSFSIRSTGQRGMRVAGAAAREMLVAAAADAWDVPAGEITTEKSRLYHKASGKSADYADFAVAAADQSLPAKPTLKTVDEFKLMGTSAQRLDIPSKVNGTAQYGIDATVPGQKMKYAAVLSSPVPGAVADSMDDAEARSMRGVETVLDMGSFIAVVADSYWHAQQAVNAVSVTYSQTPTDGLDQAGMFATFDKALNDAGANGGDTLFEQGNTGRALEKASTVIEAEYQVPFLAHACMEPMNCTVWIRDGKADFWLGTQAPLRCRTAAADILDIGLDDITIHMQQMGGGFGRRSATDMVEMAARVAKEVGGGPLKLIWSREEDIQKAAYRNATTSRFRGGLDEAGKPVAWDNVFLFHNDPADASFVSYYDTGSQHIRALSDVDLPLPFWAWRSVDHSQHGFFVESFVDEMAQAAGKDPVEFRLSMLGNSPRFATVLKKAAAMADWGSAQPAGHGRGVALVRSFNTIVAMVAEVDMTRGAPRVRKVFCCADPGYAMNPDGFTAQMEGGIIYGLTAALHGEISIRNGAVEQSNFHDYEMVRMDEAPDIVVEIINGNPEDIGGGGEPGTPPIAPAVANAIFNATGVRPRKLPLSGQSFSV</sequence>
<dbReference type="InterPro" id="IPR006311">
    <property type="entry name" value="TAT_signal"/>
</dbReference>
<dbReference type="OrthoDB" id="9767994at2"/>
<dbReference type="InterPro" id="IPR000674">
    <property type="entry name" value="Ald_Oxase/Xan_DH_a/b"/>
</dbReference>
<dbReference type="PANTHER" id="PTHR47495:SF2">
    <property type="entry name" value="ALDEHYDE DEHYDROGENASE"/>
    <property type="match status" value="1"/>
</dbReference>
<feature type="domain" description="Aldehyde oxidase/xanthine dehydrogenase a/b hammerhead" evidence="1">
    <location>
        <begin position="241"/>
        <end position="321"/>
    </location>
</feature>
<proteinExistence type="predicted"/>
<dbReference type="Gene3D" id="3.90.1170.50">
    <property type="entry name" value="Aldehyde oxidase/xanthine dehydrogenase, a/b hammerhead"/>
    <property type="match status" value="1"/>
</dbReference>